<feature type="chain" id="PRO_5038023221" description="Lipoprotein" evidence="1">
    <location>
        <begin position="21"/>
        <end position="783"/>
    </location>
</feature>
<organism evidence="2 3">
    <name type="scientific">Shewanella cyperi</name>
    <dbReference type="NCBI Taxonomy" id="2814292"/>
    <lineage>
        <taxon>Bacteria</taxon>
        <taxon>Pseudomonadati</taxon>
        <taxon>Pseudomonadota</taxon>
        <taxon>Gammaproteobacteria</taxon>
        <taxon>Alteromonadales</taxon>
        <taxon>Shewanellaceae</taxon>
        <taxon>Shewanella</taxon>
    </lineage>
</organism>
<dbReference type="PROSITE" id="PS51257">
    <property type="entry name" value="PROKAR_LIPOPROTEIN"/>
    <property type="match status" value="1"/>
</dbReference>
<evidence type="ECO:0000313" key="3">
    <source>
        <dbReference type="Proteomes" id="UP000663281"/>
    </source>
</evidence>
<evidence type="ECO:0008006" key="4">
    <source>
        <dbReference type="Google" id="ProtNLM"/>
    </source>
</evidence>
<dbReference type="RefSeq" id="WP_207325213.1">
    <property type="nucleotide sequence ID" value="NZ_CP071504.1"/>
</dbReference>
<feature type="signal peptide" evidence="1">
    <location>
        <begin position="1"/>
        <end position="20"/>
    </location>
</feature>
<dbReference type="EMBL" id="CP071504">
    <property type="protein sequence ID" value="QSX30342.1"/>
    <property type="molecule type" value="Genomic_DNA"/>
</dbReference>
<reference evidence="2 3" key="1">
    <citation type="submission" date="2021-03" db="EMBL/GenBank/DDBJ databases">
        <title>Novel species identification of genus Shewanella.</title>
        <authorList>
            <person name="Liu G."/>
            <person name="Zhang Q."/>
        </authorList>
    </citation>
    <scope>NUCLEOTIDE SEQUENCE [LARGE SCALE GENOMIC DNA]</scope>
    <source>
        <strain evidence="2 3">FJAT-53726</strain>
    </source>
</reference>
<evidence type="ECO:0000313" key="2">
    <source>
        <dbReference type="EMBL" id="QSX30342.1"/>
    </source>
</evidence>
<proteinExistence type="predicted"/>
<evidence type="ECO:0000256" key="1">
    <source>
        <dbReference type="SAM" id="SignalP"/>
    </source>
</evidence>
<protein>
    <recommendedName>
        <fullName evidence="4">Lipoprotein</fullName>
    </recommendedName>
</protein>
<keyword evidence="3" id="KW-1185">Reference proteome</keyword>
<name>A0A975AKG1_9GAMM</name>
<accession>A0A975AKG1</accession>
<keyword evidence="1" id="KW-0732">Signal</keyword>
<sequence>MNLKRLLITTALAIVLSACGGGSNNNNPEPPPPTTVTLNGKVADGYLVGAKVCLDLNSNKVCDSGEPSATTGAGGSFSLSAATQQQLDSFPLLVEVAAGTMDEDTGAAIVKGYTLTAPAGYNFVSPLSTMVLGEMDQGASQDDAEARLKALLGTSMELSDDYVAGQNNDSLTEEQRDAFERLHQVAQVTARVIANNLAQIQEAAAAAGISTDDLVALIVDTLVEALDTIVAQVQAAVEAGGEFDPDAVADSDEVEGAAGVSGENLEDQVALLHAEANAAAANLVAEVSGNGIFWFDGEVEEAELSLEYGGIKYDATNQTTTETRYELLNGQFVVHSSDEFDMDDFVLTDNGWQATTEKFVISGLNQDGTITLSHPDFPSLSETLSATEYALAGLNTRLLLSKQENTWAWHKVMPESVSFSEGAKAFAIKATTDHDQYRLFLWDGCGDNGTVEGMCNSVWARMADGSEGPALTLASMVSATASDGSADHLVGPYVAWHDDMNILAELIEGGTVKYHKLYWMEDGMGMQTRSAMLYATGTWRTVTQSGQTLFLLALPDAVRHFGDHEMEDMGEILFAELQNAVRIGAFIPAGAGHDDDDEIIFNQTAKDDIVNNLDFTLFNGGIPPADFVCDNGNTQWDDSSGGPIVDTLKSLTQYRELVTDCRGDAGAMAFTAGMLTGYQFKEYDSEGNLETLILFNENGGSFTDYMVDPAETTDFSWSINDLGEIVVEVSDGNGGVAMRAYLSLLGKYGDYVSIKGFNEESDWAPMDGSVGEVWSDKWLRLAQ</sequence>
<gene>
    <name evidence="2" type="ORF">JYB88_01365</name>
</gene>
<dbReference type="KEGG" id="scyp:JYB88_01365"/>
<dbReference type="AlphaFoldDB" id="A0A975AKG1"/>
<dbReference type="Proteomes" id="UP000663281">
    <property type="component" value="Chromosome"/>
</dbReference>